<dbReference type="AlphaFoldDB" id="A0AB33L4W9"/>
<dbReference type="PROSITE" id="PS51257">
    <property type="entry name" value="PROKAR_LIPOPROTEIN"/>
    <property type="match status" value="1"/>
</dbReference>
<sequence length="266" mass="31216">MLILRRTYILTIFLIVFQSCKSQTVLAKELEVLTLKDSIKCDKSFNFSLKYNLPYLIDKNKLKEQKINNEILNELDADGILYFIEDDTKFISIKDKLKLFRKKIKKNCENELDFFSDEIEINWKKSFIEDSLLGVKTTCTSIPSAGYNFSISYINIDLKQMKILSFKDVFLKDNNLFLSFLSQKIKKEMMIDVEEDEALKSLERKGAIKNMTNFYVTKNNENTVYVVFLIKKDWGAKHDTNLNVIIPINELTPYLTESFKKIVRLK</sequence>
<reference evidence="1" key="1">
    <citation type="submission" date="2024-08" db="EMBL/GenBank/DDBJ databases">
        <title>Whole genome sequence of Tenacibaculum sp. strain pbs-1 associated with black-spot shell disease in Akoya pearl oysters.</title>
        <authorList>
            <person name="Sakatoku A."/>
            <person name="Suzuki T."/>
            <person name="Hatano K."/>
            <person name="Seki M."/>
            <person name="Tanaka D."/>
            <person name="Nakamura S."/>
            <person name="Suzuki N."/>
            <person name="Isshiki T."/>
        </authorList>
    </citation>
    <scope>NUCLEOTIDE SEQUENCE</scope>
    <source>
        <strain evidence="1">Pbs-1</strain>
    </source>
</reference>
<organism evidence="1">
    <name type="scientific">Tenacibaculum sp. Pbs-1</name>
    <dbReference type="NCBI Taxonomy" id="3238748"/>
    <lineage>
        <taxon>Bacteria</taxon>
        <taxon>Pseudomonadati</taxon>
        <taxon>Bacteroidota</taxon>
        <taxon>Flavobacteriia</taxon>
        <taxon>Flavobacteriales</taxon>
        <taxon>Flavobacteriaceae</taxon>
        <taxon>Tenacibaculum</taxon>
    </lineage>
</organism>
<evidence type="ECO:0008006" key="2">
    <source>
        <dbReference type="Google" id="ProtNLM"/>
    </source>
</evidence>
<name>A0AB33L4W9_9FLAO</name>
<dbReference type="EMBL" id="AP035888">
    <property type="protein sequence ID" value="BFP69199.1"/>
    <property type="molecule type" value="Genomic_DNA"/>
</dbReference>
<protein>
    <recommendedName>
        <fullName evidence="2">DUF4163 domain-containing protein</fullName>
    </recommendedName>
</protein>
<evidence type="ECO:0000313" key="1">
    <source>
        <dbReference type="EMBL" id="BFP69199.1"/>
    </source>
</evidence>
<proteinExistence type="predicted"/>
<gene>
    <name evidence="1" type="ORF">Pbs1_25420</name>
</gene>
<accession>A0AB33L4W9</accession>